<gene>
    <name evidence="2" type="ORF">B8W66_15225</name>
</gene>
<name>A0A1X2LSS6_9MYCO</name>
<dbReference type="PANTHER" id="PTHR43745">
    <property type="entry name" value="NITROREDUCTASE MJ1384-RELATED"/>
    <property type="match status" value="1"/>
</dbReference>
<dbReference type="EMBL" id="NCXP01000019">
    <property type="protein sequence ID" value="OSC39853.1"/>
    <property type="molecule type" value="Genomic_DNA"/>
</dbReference>
<dbReference type="STRING" id="1430326.B8W66_15225"/>
<comment type="caution">
    <text evidence="2">The sequence shown here is derived from an EMBL/GenBank/DDBJ whole genome shotgun (WGS) entry which is preliminary data.</text>
</comment>
<evidence type="ECO:0000259" key="1">
    <source>
        <dbReference type="Pfam" id="PF00881"/>
    </source>
</evidence>
<dbReference type="GO" id="GO:0016491">
    <property type="term" value="F:oxidoreductase activity"/>
    <property type="evidence" value="ECO:0007669"/>
    <property type="project" value="InterPro"/>
</dbReference>
<protein>
    <recommendedName>
        <fullName evidence="1">Nitroreductase domain-containing protein</fullName>
    </recommendedName>
</protein>
<dbReference type="Pfam" id="PF00881">
    <property type="entry name" value="Nitroreductase"/>
    <property type="match status" value="1"/>
</dbReference>
<dbReference type="InterPro" id="IPR052544">
    <property type="entry name" value="Bacteriocin_Proc_Enz"/>
</dbReference>
<proteinExistence type="predicted"/>
<sequence length="423" mass="44579">MSFSPGNRHAPVRGRAGYIETPTGAVQLPNLPPAFETLLMRLPLPSPLATGGFAAIGPEAVAVIAALGRSRIVEEQVLSGDGRVLAIAHCPTLATASQRTRQVRLHESVFLRRGRIGWTLYRADGAPHVDIEPSAVDFARLIGAPEASDLTAVERLLLDNGLLIDLTGHAERKPVWEFHDELLHSVSVHGAATAIAYGARREASLPQAPLNGTGSNINTHPLPEPEACTTPLDEVFVKRRSCRVFSAEPLSASALATILGLALRSHSAHVANTGDMVRHSYPSAGALDEITTVVASTGPFAGVSIYRHAQHRLEILQDSTVRARELIETLCAPCGIIKPLPCIGLVFAADYAVMAAKYASIAYANILRDVGAVYQTVSLAATAVGAGSCIVGGGWGQLERQSVAGLHENQVVVGGMVLGARGQ</sequence>
<evidence type="ECO:0000313" key="2">
    <source>
        <dbReference type="EMBL" id="OSC39853.1"/>
    </source>
</evidence>
<dbReference type="CDD" id="cd02142">
    <property type="entry name" value="McbC_SagB-like_oxidoreductase"/>
    <property type="match status" value="1"/>
</dbReference>
<keyword evidence="3" id="KW-1185">Reference proteome</keyword>
<reference evidence="2 3" key="1">
    <citation type="submission" date="2017-04" db="EMBL/GenBank/DDBJ databases">
        <title>The new phylogeny of genus Mycobacterium.</title>
        <authorList>
            <person name="Tortoli E."/>
            <person name="Trovato A."/>
            <person name="Cirillo D.M."/>
        </authorList>
    </citation>
    <scope>NUCLEOTIDE SEQUENCE [LARGE SCALE GENOMIC DNA]</scope>
    <source>
        <strain evidence="2 3">TBL 1200985</strain>
    </source>
</reference>
<dbReference type="PANTHER" id="PTHR43745:SF2">
    <property type="entry name" value="NITROREDUCTASE MJ1384-RELATED"/>
    <property type="match status" value="1"/>
</dbReference>
<accession>A0A1X2LSS6</accession>
<dbReference type="InterPro" id="IPR000415">
    <property type="entry name" value="Nitroreductase-like"/>
</dbReference>
<dbReference type="InterPro" id="IPR029479">
    <property type="entry name" value="Nitroreductase"/>
</dbReference>
<organism evidence="2 3">
    <name type="scientific">Mycobacterium decipiens</name>
    <dbReference type="NCBI Taxonomy" id="1430326"/>
    <lineage>
        <taxon>Bacteria</taxon>
        <taxon>Bacillati</taxon>
        <taxon>Actinomycetota</taxon>
        <taxon>Actinomycetes</taxon>
        <taxon>Mycobacteriales</taxon>
        <taxon>Mycobacteriaceae</taxon>
        <taxon>Mycobacterium</taxon>
    </lineage>
</organism>
<dbReference type="Proteomes" id="UP000193247">
    <property type="component" value="Unassembled WGS sequence"/>
</dbReference>
<dbReference type="Gene3D" id="3.40.109.10">
    <property type="entry name" value="NADH Oxidase"/>
    <property type="match status" value="1"/>
</dbReference>
<dbReference type="AlphaFoldDB" id="A0A1X2LSS6"/>
<feature type="domain" description="Nitroreductase" evidence="1">
    <location>
        <begin position="238"/>
        <end position="419"/>
    </location>
</feature>
<dbReference type="SUPFAM" id="SSF55469">
    <property type="entry name" value="FMN-dependent nitroreductase-like"/>
    <property type="match status" value="1"/>
</dbReference>
<evidence type="ECO:0000313" key="3">
    <source>
        <dbReference type="Proteomes" id="UP000193247"/>
    </source>
</evidence>